<dbReference type="EMBL" id="CP058649">
    <property type="protein sequence ID" value="QUI23572.1"/>
    <property type="molecule type" value="Genomic_DNA"/>
</dbReference>
<evidence type="ECO:0000313" key="1">
    <source>
        <dbReference type="EMBL" id="QUI23572.1"/>
    </source>
</evidence>
<dbReference type="Proteomes" id="UP000683246">
    <property type="component" value="Chromosome"/>
</dbReference>
<protein>
    <submittedName>
        <fullName evidence="1">Uncharacterized protein</fullName>
    </submittedName>
</protein>
<dbReference type="KEGG" id="vpy:HZI73_15320"/>
<gene>
    <name evidence="1" type="ORF">HZI73_15320</name>
</gene>
<evidence type="ECO:0000313" key="2">
    <source>
        <dbReference type="Proteomes" id="UP000683246"/>
    </source>
</evidence>
<sequence length="86" mass="9730">MRDDCINNVLSLLSSHLWKSNNLGIISLKQIQNLITILIEANIPFQLTTKEETRQFAQSATLTIYVTPTLSITKTFQFDEGNINTC</sequence>
<keyword evidence="2" id="KW-1185">Reference proteome</keyword>
<reference evidence="1" key="1">
    <citation type="submission" date="2020-07" db="EMBL/GenBank/DDBJ databases">
        <title>Vallitalea pronyensis genome.</title>
        <authorList>
            <person name="Postec A."/>
        </authorList>
    </citation>
    <scope>NUCLEOTIDE SEQUENCE</scope>
    <source>
        <strain evidence="1">FatNI3</strain>
    </source>
</reference>
<accession>A0A8J8MLG0</accession>
<dbReference type="AlphaFoldDB" id="A0A8J8MLG0"/>
<organism evidence="1 2">
    <name type="scientific">Vallitalea pronyensis</name>
    <dbReference type="NCBI Taxonomy" id="1348613"/>
    <lineage>
        <taxon>Bacteria</taxon>
        <taxon>Bacillati</taxon>
        <taxon>Bacillota</taxon>
        <taxon>Clostridia</taxon>
        <taxon>Lachnospirales</taxon>
        <taxon>Vallitaleaceae</taxon>
        <taxon>Vallitalea</taxon>
    </lineage>
</organism>
<name>A0A8J8MLG0_9FIRM</name>
<dbReference type="RefSeq" id="WP_212694257.1">
    <property type="nucleotide sequence ID" value="NZ_CP058649.1"/>
</dbReference>
<proteinExistence type="predicted"/>